<dbReference type="AlphaFoldDB" id="A0A2W2DN76"/>
<evidence type="ECO:0000313" key="2">
    <source>
        <dbReference type="Proteomes" id="UP000248627"/>
    </source>
</evidence>
<dbReference type="OrthoDB" id="156693at2"/>
<gene>
    <name evidence="1" type="ORF">C1I93_00450</name>
</gene>
<dbReference type="InterPro" id="IPR009081">
    <property type="entry name" value="PP-bd_ACP"/>
</dbReference>
<dbReference type="InterPro" id="IPR036736">
    <property type="entry name" value="ACP-like_sf"/>
</dbReference>
<dbReference type="Proteomes" id="UP000248627">
    <property type="component" value="Unassembled WGS sequence"/>
</dbReference>
<dbReference type="RefSeq" id="WP_111241168.1">
    <property type="nucleotide sequence ID" value="NZ_AP023358.1"/>
</dbReference>
<accession>A0A2W2DN76</accession>
<organism evidence="1 2">
    <name type="scientific">Micromonospora endophytica</name>
    <dbReference type="NCBI Taxonomy" id="515350"/>
    <lineage>
        <taxon>Bacteria</taxon>
        <taxon>Bacillati</taxon>
        <taxon>Actinomycetota</taxon>
        <taxon>Actinomycetes</taxon>
        <taxon>Micromonosporales</taxon>
        <taxon>Micromonosporaceae</taxon>
        <taxon>Micromonospora</taxon>
    </lineage>
</organism>
<sequence>MTQLSIDDIHQVLVESAGEVENIAPDEDVTGRTFEELGYDSLALIETAAQLRQRFGIHLEDDAVLSAETLGGLLALANAAATRRVEG</sequence>
<name>A0A2W2DN76_9ACTN</name>
<dbReference type="InterPro" id="IPR006162">
    <property type="entry name" value="Ppantetheine_attach_site"/>
</dbReference>
<dbReference type="EMBL" id="POTX01000001">
    <property type="protein sequence ID" value="PZG01218.1"/>
    <property type="molecule type" value="Genomic_DNA"/>
</dbReference>
<protein>
    <submittedName>
        <fullName evidence="1">Actinorhodin polyketide synthase</fullName>
    </submittedName>
</protein>
<dbReference type="Pfam" id="PF00550">
    <property type="entry name" value="PP-binding"/>
    <property type="match status" value="1"/>
</dbReference>
<evidence type="ECO:0000313" key="1">
    <source>
        <dbReference type="EMBL" id="PZG01218.1"/>
    </source>
</evidence>
<reference evidence="1 2" key="1">
    <citation type="submission" date="2018-01" db="EMBL/GenBank/DDBJ databases">
        <title>Draft genome sequence of Jishengella endophytica.</title>
        <authorList>
            <person name="Sahin N."/>
            <person name="Ay H."/>
            <person name="Saygin H."/>
        </authorList>
    </citation>
    <scope>NUCLEOTIDE SEQUENCE [LARGE SCALE GENOMIC DNA]</scope>
    <source>
        <strain evidence="1 2">DSM 45430</strain>
    </source>
</reference>
<dbReference type="PROSITE" id="PS50075">
    <property type="entry name" value="CARRIER"/>
    <property type="match status" value="1"/>
</dbReference>
<dbReference type="PROSITE" id="PS00012">
    <property type="entry name" value="PHOSPHOPANTETHEINE"/>
    <property type="match status" value="1"/>
</dbReference>
<dbReference type="Gene3D" id="1.10.1200.10">
    <property type="entry name" value="ACP-like"/>
    <property type="match status" value="1"/>
</dbReference>
<comment type="caution">
    <text evidence="1">The sequence shown here is derived from an EMBL/GenBank/DDBJ whole genome shotgun (WGS) entry which is preliminary data.</text>
</comment>
<dbReference type="SUPFAM" id="SSF47336">
    <property type="entry name" value="ACP-like"/>
    <property type="match status" value="1"/>
</dbReference>
<proteinExistence type="predicted"/>
<keyword evidence="2" id="KW-1185">Reference proteome</keyword>